<dbReference type="RefSeq" id="WP_324178960.1">
    <property type="nucleotide sequence ID" value="NZ_BAABAW010000003.1"/>
</dbReference>
<dbReference type="EMBL" id="JAYKLX010000002">
    <property type="protein sequence ID" value="MEB3344936.1"/>
    <property type="molecule type" value="Genomic_DNA"/>
</dbReference>
<comment type="caution">
    <text evidence="2">The sequence shown here is derived from an EMBL/GenBank/DDBJ whole genome shotgun (WGS) entry which is preliminary data.</text>
</comment>
<dbReference type="PROSITE" id="PS51186">
    <property type="entry name" value="GNAT"/>
    <property type="match status" value="1"/>
</dbReference>
<gene>
    <name evidence="2" type="ORF">U6A24_05660</name>
</gene>
<keyword evidence="3" id="KW-1185">Reference proteome</keyword>
<proteinExistence type="predicted"/>
<reference evidence="2 3" key="1">
    <citation type="journal article" date="2013" name="Int. J. Syst. Evol. Microbiol.">
        <title>Aquimarina gracilis sp. nov., isolated from the gut microflora of a mussel, Mytilus coruscus, and emended description of Aquimarina spongiae.</title>
        <authorList>
            <person name="Park S.C."/>
            <person name="Choe H.N."/>
            <person name="Baik K.S."/>
            <person name="Seong C.N."/>
        </authorList>
    </citation>
    <scope>NUCLEOTIDE SEQUENCE [LARGE SCALE GENOMIC DNA]</scope>
    <source>
        <strain evidence="2 3">PSC32</strain>
    </source>
</reference>
<sequence>MGTIILETERLCLREFHVEDADFILKLVNSPNWIKFIGDKGVKTIEDAISYLVDGPIKSYKENGFGLWLVQLRDSKVPIGMCGLVNREILEDVDIGFALLPDYMNKGYGFESANAVMNYAKNVLKISRIVAITDEDNTSSIKLLQKLGLSLEKKLVLSDADSVFLFSPSDNF</sequence>
<dbReference type="PANTHER" id="PTHR43792:SF1">
    <property type="entry name" value="N-ACETYLTRANSFERASE DOMAIN-CONTAINING PROTEIN"/>
    <property type="match status" value="1"/>
</dbReference>
<evidence type="ECO:0000313" key="2">
    <source>
        <dbReference type="EMBL" id="MEB3344936.1"/>
    </source>
</evidence>
<dbReference type="Pfam" id="PF13302">
    <property type="entry name" value="Acetyltransf_3"/>
    <property type="match status" value="1"/>
</dbReference>
<evidence type="ECO:0000313" key="3">
    <source>
        <dbReference type="Proteomes" id="UP001327027"/>
    </source>
</evidence>
<dbReference type="Proteomes" id="UP001327027">
    <property type="component" value="Unassembled WGS sequence"/>
</dbReference>
<dbReference type="PANTHER" id="PTHR43792">
    <property type="entry name" value="GNAT FAMILY, PUTATIVE (AFU_ORTHOLOGUE AFUA_3G00765)-RELATED-RELATED"/>
    <property type="match status" value="1"/>
</dbReference>
<dbReference type="Gene3D" id="3.40.630.30">
    <property type="match status" value="1"/>
</dbReference>
<dbReference type="SUPFAM" id="SSF55729">
    <property type="entry name" value="Acyl-CoA N-acyltransferases (Nat)"/>
    <property type="match status" value="1"/>
</dbReference>
<name>A0ABU5ZS81_9FLAO</name>
<feature type="domain" description="N-acetyltransferase" evidence="1">
    <location>
        <begin position="11"/>
        <end position="170"/>
    </location>
</feature>
<accession>A0ABU5ZS81</accession>
<organism evidence="2 3">
    <name type="scientific">Aquimarina gracilis</name>
    <dbReference type="NCBI Taxonomy" id="874422"/>
    <lineage>
        <taxon>Bacteria</taxon>
        <taxon>Pseudomonadati</taxon>
        <taxon>Bacteroidota</taxon>
        <taxon>Flavobacteriia</taxon>
        <taxon>Flavobacteriales</taxon>
        <taxon>Flavobacteriaceae</taxon>
        <taxon>Aquimarina</taxon>
    </lineage>
</organism>
<evidence type="ECO:0000259" key="1">
    <source>
        <dbReference type="PROSITE" id="PS51186"/>
    </source>
</evidence>
<dbReference type="InterPro" id="IPR000182">
    <property type="entry name" value="GNAT_dom"/>
</dbReference>
<dbReference type="InterPro" id="IPR016181">
    <property type="entry name" value="Acyl_CoA_acyltransferase"/>
</dbReference>
<protein>
    <submittedName>
        <fullName evidence="2">GNAT family N-acetyltransferase</fullName>
    </submittedName>
</protein>
<dbReference type="InterPro" id="IPR051531">
    <property type="entry name" value="N-acetyltransferase"/>
</dbReference>